<evidence type="ECO:0000313" key="2">
    <source>
        <dbReference type="Proteomes" id="UP001157502"/>
    </source>
</evidence>
<dbReference type="Proteomes" id="UP001157502">
    <property type="component" value="Chromosome 16"/>
</dbReference>
<sequence length="389" mass="44844">MNALPHCVVKSIKEDFKKLNYSEWERCARRDLYRNKTKASSCVILPSVTNKTTGERNPATRQKDSGATTLPTHKKTPTHKSGKSGPNTDQVESAPSSTGRLSRRRLRNGIADLDSISFKKKDNVKTLKLLIMSKKKTLVELEEHCASLLKVNMHMAVDIENTDGHSVSNAREFLIRHEKLGSCIAAFNDWSHYQTGQVKTEIQEAEDTANNKLWGLQEQLRGVNTELVKARAELHNLKTYKQKEHHVMALRIAEITRRIEKLKETQQDEREDLNRMCRTEMKNVEKRYKQKEQEVLSLIAKQNVSYIPCAVKLMASHNQILKTEIGIHKKEIDEQENRNRDLIKSVQELQLSRTNIRKEIFFDVYPKSDKCTPDMDVILNISCEDWLPI</sequence>
<name>A0ACC2G8E0_DALPE</name>
<evidence type="ECO:0000313" key="1">
    <source>
        <dbReference type="EMBL" id="KAJ7999765.1"/>
    </source>
</evidence>
<comment type="caution">
    <text evidence="1">The sequence shown here is derived from an EMBL/GenBank/DDBJ whole genome shotgun (WGS) entry which is preliminary data.</text>
</comment>
<reference evidence="1" key="1">
    <citation type="submission" date="2021-05" db="EMBL/GenBank/DDBJ databases">
        <authorList>
            <person name="Pan Q."/>
            <person name="Jouanno E."/>
            <person name="Zahm M."/>
            <person name="Klopp C."/>
            <person name="Cabau C."/>
            <person name="Louis A."/>
            <person name="Berthelot C."/>
            <person name="Parey E."/>
            <person name="Roest Crollius H."/>
            <person name="Montfort J."/>
            <person name="Robinson-Rechavi M."/>
            <person name="Bouchez O."/>
            <person name="Lampietro C."/>
            <person name="Lopez Roques C."/>
            <person name="Donnadieu C."/>
            <person name="Postlethwait J."/>
            <person name="Bobe J."/>
            <person name="Dillon D."/>
            <person name="Chandos A."/>
            <person name="von Hippel F."/>
            <person name="Guiguen Y."/>
        </authorList>
    </citation>
    <scope>NUCLEOTIDE SEQUENCE</scope>
    <source>
        <strain evidence="1">YG-Jan2019</strain>
    </source>
</reference>
<accession>A0ACC2G8E0</accession>
<organism evidence="1 2">
    <name type="scientific">Dallia pectoralis</name>
    <name type="common">Alaska blackfish</name>
    <dbReference type="NCBI Taxonomy" id="75939"/>
    <lineage>
        <taxon>Eukaryota</taxon>
        <taxon>Metazoa</taxon>
        <taxon>Chordata</taxon>
        <taxon>Craniata</taxon>
        <taxon>Vertebrata</taxon>
        <taxon>Euteleostomi</taxon>
        <taxon>Actinopterygii</taxon>
        <taxon>Neopterygii</taxon>
        <taxon>Teleostei</taxon>
        <taxon>Protacanthopterygii</taxon>
        <taxon>Esociformes</taxon>
        <taxon>Umbridae</taxon>
        <taxon>Dallia</taxon>
    </lineage>
</organism>
<gene>
    <name evidence="1" type="ORF">DPEC_G00197810</name>
</gene>
<keyword evidence="2" id="KW-1185">Reference proteome</keyword>
<dbReference type="EMBL" id="CM055743">
    <property type="protein sequence ID" value="KAJ7999765.1"/>
    <property type="molecule type" value="Genomic_DNA"/>
</dbReference>
<protein>
    <submittedName>
        <fullName evidence="1">Uncharacterized protein</fullName>
    </submittedName>
</protein>
<proteinExistence type="predicted"/>